<reference evidence="2" key="1">
    <citation type="submission" date="2015-07" db="EMBL/GenBank/DDBJ databases">
        <title>Fjat-10053 dsm26.</title>
        <authorList>
            <person name="Liu B."/>
            <person name="Wang J."/>
            <person name="Zhu Y."/>
            <person name="Liu G."/>
            <person name="Chen Q."/>
            <person name="Chen Z."/>
            <person name="Lan J."/>
            <person name="Che J."/>
            <person name="Ge C."/>
            <person name="Shi H."/>
            <person name="Pan Z."/>
            <person name="Liu X."/>
        </authorList>
    </citation>
    <scope>NUCLEOTIDE SEQUENCE [LARGE SCALE GENOMIC DNA]</scope>
    <source>
        <strain evidence="2">DSM 26</strain>
    </source>
</reference>
<dbReference type="EMBL" id="LGTO01000007">
    <property type="protein sequence ID" value="KNE19441.1"/>
    <property type="molecule type" value="Genomic_DNA"/>
</dbReference>
<protein>
    <submittedName>
        <fullName evidence="1">Uncharacterized protein</fullName>
    </submittedName>
</protein>
<evidence type="ECO:0000313" key="1">
    <source>
        <dbReference type="EMBL" id="KNE19441.1"/>
    </source>
</evidence>
<dbReference type="OrthoDB" id="2969153at2"/>
<gene>
    <name evidence="1" type="ORF">AFK71_13185</name>
</gene>
<proteinExistence type="predicted"/>
<sequence length="76" mass="8886">MDDSGEIKPYGTEDNRRISFGRMPRFIYAWLTEKNRTKEMDQLMCTNQDEFVLNQEDNTFSHDGLGMGKEHLLLLG</sequence>
<evidence type="ECO:0000313" key="2">
    <source>
        <dbReference type="Proteomes" id="UP000036780"/>
    </source>
</evidence>
<name>A0A0L0QLK5_VIRPA</name>
<comment type="caution">
    <text evidence="1">The sequence shown here is derived from an EMBL/GenBank/DDBJ whole genome shotgun (WGS) entry which is preliminary data.</text>
</comment>
<dbReference type="GeneID" id="66871557"/>
<dbReference type="PATRIC" id="fig|1473.5.peg.1237"/>
<accession>A0A0L0QLK5</accession>
<organism evidence="1 2">
    <name type="scientific">Virgibacillus pantothenticus</name>
    <dbReference type="NCBI Taxonomy" id="1473"/>
    <lineage>
        <taxon>Bacteria</taxon>
        <taxon>Bacillati</taxon>
        <taxon>Bacillota</taxon>
        <taxon>Bacilli</taxon>
        <taxon>Bacillales</taxon>
        <taxon>Bacillaceae</taxon>
        <taxon>Virgibacillus</taxon>
    </lineage>
</organism>
<dbReference type="AlphaFoldDB" id="A0A0L0QLK5"/>
<dbReference type="Proteomes" id="UP000036780">
    <property type="component" value="Unassembled WGS sequence"/>
</dbReference>
<dbReference type="RefSeq" id="WP_050351972.1">
    <property type="nucleotide sequence ID" value="NZ_BOSN01000002.1"/>
</dbReference>
<keyword evidence="2" id="KW-1185">Reference proteome</keyword>